<dbReference type="EMBL" id="JAYKXN010000006">
    <property type="protein sequence ID" value="KAK7280405.1"/>
    <property type="molecule type" value="Genomic_DNA"/>
</dbReference>
<organism evidence="1 2">
    <name type="scientific">Clitoria ternatea</name>
    <name type="common">Butterfly pea</name>
    <dbReference type="NCBI Taxonomy" id="43366"/>
    <lineage>
        <taxon>Eukaryota</taxon>
        <taxon>Viridiplantae</taxon>
        <taxon>Streptophyta</taxon>
        <taxon>Embryophyta</taxon>
        <taxon>Tracheophyta</taxon>
        <taxon>Spermatophyta</taxon>
        <taxon>Magnoliopsida</taxon>
        <taxon>eudicotyledons</taxon>
        <taxon>Gunneridae</taxon>
        <taxon>Pentapetalae</taxon>
        <taxon>rosids</taxon>
        <taxon>fabids</taxon>
        <taxon>Fabales</taxon>
        <taxon>Fabaceae</taxon>
        <taxon>Papilionoideae</taxon>
        <taxon>50 kb inversion clade</taxon>
        <taxon>NPAAA clade</taxon>
        <taxon>indigoferoid/millettioid clade</taxon>
        <taxon>Phaseoleae</taxon>
        <taxon>Clitoria</taxon>
    </lineage>
</organism>
<gene>
    <name evidence="1" type="ORF">RJT34_25469</name>
</gene>
<keyword evidence="2" id="KW-1185">Reference proteome</keyword>
<dbReference type="Proteomes" id="UP001359559">
    <property type="component" value="Unassembled WGS sequence"/>
</dbReference>
<reference evidence="1 2" key="1">
    <citation type="submission" date="2024-01" db="EMBL/GenBank/DDBJ databases">
        <title>The genomes of 5 underutilized Papilionoideae crops provide insights into root nodulation and disease resistance.</title>
        <authorList>
            <person name="Yuan L."/>
        </authorList>
    </citation>
    <scope>NUCLEOTIDE SEQUENCE [LARGE SCALE GENOMIC DNA]</scope>
    <source>
        <strain evidence="1">LY-2023</strain>
        <tissue evidence="1">Leaf</tissue>
    </source>
</reference>
<evidence type="ECO:0000313" key="2">
    <source>
        <dbReference type="Proteomes" id="UP001359559"/>
    </source>
</evidence>
<dbReference type="AlphaFoldDB" id="A0AAN9IK12"/>
<proteinExistence type="predicted"/>
<accession>A0AAN9IK12</accession>
<sequence length="66" mass="7355">MALGVWLEISTQSNTLVRTRVEVLQIPGFEAPHGFMIKDELTLSFPDDVACNVPLPYLDHCEGIVQ</sequence>
<protein>
    <submittedName>
        <fullName evidence="1">Uncharacterized protein</fullName>
    </submittedName>
</protein>
<name>A0AAN9IK12_CLITE</name>
<comment type="caution">
    <text evidence="1">The sequence shown here is derived from an EMBL/GenBank/DDBJ whole genome shotgun (WGS) entry which is preliminary data.</text>
</comment>
<evidence type="ECO:0000313" key="1">
    <source>
        <dbReference type="EMBL" id="KAK7280405.1"/>
    </source>
</evidence>